<dbReference type="PANTHER" id="PTHR21615">
    <property type="entry name" value="CYCLIN N-TERMINAL DOMAIN-CONTAINING PROTEIN 1"/>
    <property type="match status" value="1"/>
</dbReference>
<proteinExistence type="predicted"/>
<dbReference type="InterPro" id="IPR036915">
    <property type="entry name" value="Cyclin-like_sf"/>
</dbReference>
<evidence type="ECO:0000313" key="2">
    <source>
        <dbReference type="Proteomes" id="UP001159428"/>
    </source>
</evidence>
<protein>
    <recommendedName>
        <fullName evidence="3">Cyclin N-terminal domain-containing protein</fullName>
    </recommendedName>
</protein>
<organism evidence="1 2">
    <name type="scientific">Pocillopora meandrina</name>
    <dbReference type="NCBI Taxonomy" id="46732"/>
    <lineage>
        <taxon>Eukaryota</taxon>
        <taxon>Metazoa</taxon>
        <taxon>Cnidaria</taxon>
        <taxon>Anthozoa</taxon>
        <taxon>Hexacorallia</taxon>
        <taxon>Scleractinia</taxon>
        <taxon>Astrocoeniina</taxon>
        <taxon>Pocilloporidae</taxon>
        <taxon>Pocillopora</taxon>
    </lineage>
</organism>
<keyword evidence="2" id="KW-1185">Reference proteome</keyword>
<dbReference type="Gene3D" id="1.10.472.10">
    <property type="entry name" value="Cyclin-like"/>
    <property type="match status" value="1"/>
</dbReference>
<accession>A0AAU9XN76</accession>
<sequence>MFRSRIFGTPPEPVFNMKTACLPPELLEEALYALAAENEKSMNSANGLQGFFKGGKNAEYVFLLCEEMCLPTQTRFLAIEIFDRQVFMAKHVCDLYDLIRSNSETNLQRNWKEVENRIKTQLPLRVMSCVQLASKLTSHYKAITPSKGQRFLNSIGHCYTLGSIVKSELRILQTLDYHILITTPLTFLETILEILGHNDTQAQVKLLHDASVKLLDIVYLKFEEIYSKLCMAATGESCVKDGRQSLAIISSDLMLLAVSVIGAASYIVNQTTSDMVIEQLGLITQIPVDDVLDFATIIIENTLKYEDGD</sequence>
<evidence type="ECO:0008006" key="3">
    <source>
        <dbReference type="Google" id="ProtNLM"/>
    </source>
</evidence>
<dbReference type="GO" id="GO:0007131">
    <property type="term" value="P:reciprocal meiotic recombination"/>
    <property type="evidence" value="ECO:0007669"/>
    <property type="project" value="TreeGrafter"/>
</dbReference>
<dbReference type="PANTHER" id="PTHR21615:SF2">
    <property type="entry name" value="CYCLIN N-TERMINAL DOMAIN-CONTAINING PROTEIN 1"/>
    <property type="match status" value="1"/>
</dbReference>
<name>A0AAU9XN76_9CNID</name>
<dbReference type="AlphaFoldDB" id="A0AAU9XN76"/>
<evidence type="ECO:0000313" key="1">
    <source>
        <dbReference type="EMBL" id="CAH3151696.1"/>
    </source>
</evidence>
<dbReference type="CDD" id="cd20541">
    <property type="entry name" value="CYCLIN_CNTD1"/>
    <property type="match status" value="1"/>
</dbReference>
<reference evidence="1 2" key="1">
    <citation type="submission" date="2022-05" db="EMBL/GenBank/DDBJ databases">
        <authorList>
            <consortium name="Genoscope - CEA"/>
            <person name="William W."/>
        </authorList>
    </citation>
    <scope>NUCLEOTIDE SEQUENCE [LARGE SCALE GENOMIC DNA]</scope>
</reference>
<gene>
    <name evidence="1" type="ORF">PMEA_00025349</name>
</gene>
<dbReference type="EMBL" id="CALNXJ010000049">
    <property type="protein sequence ID" value="CAH3151696.1"/>
    <property type="molecule type" value="Genomic_DNA"/>
</dbReference>
<comment type="caution">
    <text evidence="1">The sequence shown here is derived from an EMBL/GenBank/DDBJ whole genome shotgun (WGS) entry which is preliminary data.</text>
</comment>
<dbReference type="SUPFAM" id="SSF47954">
    <property type="entry name" value="Cyclin-like"/>
    <property type="match status" value="1"/>
</dbReference>
<dbReference type="Proteomes" id="UP001159428">
    <property type="component" value="Unassembled WGS sequence"/>
</dbReference>
<dbReference type="GO" id="GO:0035861">
    <property type="term" value="C:site of double-strand break"/>
    <property type="evidence" value="ECO:0007669"/>
    <property type="project" value="TreeGrafter"/>
</dbReference>